<dbReference type="RefSeq" id="WP_117712282.1">
    <property type="nucleotide sequence ID" value="NZ_QSRZ01000006.1"/>
</dbReference>
<proteinExistence type="predicted"/>
<dbReference type="Proteomes" id="UP000261288">
    <property type="component" value="Unassembled WGS sequence"/>
</dbReference>
<reference evidence="2 3" key="1">
    <citation type="submission" date="2018-08" db="EMBL/GenBank/DDBJ databases">
        <title>A genome reference for cultivated species of the human gut microbiota.</title>
        <authorList>
            <person name="Zou Y."/>
            <person name="Xue W."/>
            <person name="Luo G."/>
        </authorList>
    </citation>
    <scope>NUCLEOTIDE SEQUENCE [LARGE SCALE GENOMIC DNA]</scope>
    <source>
        <strain evidence="2 3">TF06-45A</strain>
    </source>
</reference>
<name>A0A3E4S672_BIFLN</name>
<feature type="transmembrane region" description="Helical" evidence="1">
    <location>
        <begin position="65"/>
        <end position="86"/>
    </location>
</feature>
<organism evidence="2 3">
    <name type="scientific">Bifidobacterium longum</name>
    <dbReference type="NCBI Taxonomy" id="216816"/>
    <lineage>
        <taxon>Bacteria</taxon>
        <taxon>Bacillati</taxon>
        <taxon>Actinomycetota</taxon>
        <taxon>Actinomycetes</taxon>
        <taxon>Bifidobacteriales</taxon>
        <taxon>Bifidobacteriaceae</taxon>
        <taxon>Bifidobacterium</taxon>
    </lineage>
</organism>
<accession>A0A3E4S672</accession>
<keyword evidence="1" id="KW-0472">Membrane</keyword>
<keyword evidence="1" id="KW-1133">Transmembrane helix</keyword>
<evidence type="ECO:0000313" key="3">
    <source>
        <dbReference type="Proteomes" id="UP000261288"/>
    </source>
</evidence>
<dbReference type="AlphaFoldDB" id="A0A3E4S672"/>
<gene>
    <name evidence="2" type="ORF">DXC63_06565</name>
</gene>
<dbReference type="EMBL" id="QSRZ01000006">
    <property type="protein sequence ID" value="RGL48656.1"/>
    <property type="molecule type" value="Genomic_DNA"/>
</dbReference>
<comment type="caution">
    <text evidence="2">The sequence shown here is derived from an EMBL/GenBank/DDBJ whole genome shotgun (WGS) entry which is preliminary data.</text>
</comment>
<sequence>MLDFSKWVDMWDAYYARGISGGAVPGSAASICWNIGFWMILFGLLPLIILIIVFPVAYVPAAKGISIFSTVVLTMGLVLAFTSLALPSHTPRSSRPTSLSEQIIKTWNLDDLGECRNGSQKLPKSRLKDGDWKCITYTDSQRTELTVHIKGNKVGLYKADGKALLAANRKD</sequence>
<evidence type="ECO:0000256" key="1">
    <source>
        <dbReference type="SAM" id="Phobius"/>
    </source>
</evidence>
<keyword evidence="1" id="KW-0812">Transmembrane</keyword>
<protein>
    <submittedName>
        <fullName evidence="2">Uncharacterized protein</fullName>
    </submittedName>
</protein>
<feature type="transmembrane region" description="Helical" evidence="1">
    <location>
        <begin position="35"/>
        <end position="59"/>
    </location>
</feature>
<evidence type="ECO:0000313" key="2">
    <source>
        <dbReference type="EMBL" id="RGL48656.1"/>
    </source>
</evidence>